<dbReference type="AlphaFoldDB" id="A0A317KUE1"/>
<feature type="domain" description="Type III secretion system flagellar brake protein YcgR PilZN" evidence="2">
    <location>
        <begin position="7"/>
        <end position="92"/>
    </location>
</feature>
<keyword evidence="4" id="KW-1185">Reference proteome</keyword>
<dbReference type="InterPro" id="IPR009875">
    <property type="entry name" value="PilZ_domain"/>
</dbReference>
<sequence length="221" mass="25692">MVAILHINQILNITIRQNNQSQLFLSRIADIQEETLIIEFPLSLEKEWDPVIFHPGTKLKIDLIHQNSRFQFTSEINGKTEDKIPLLLLKRPSEADIEKIQLRQNFRVPANIDMQIVQDGENSTFYTIDVSAGGLSFYDKTCSFKKGDRVAGILELPFRTEKYEVSFLAKIVRVVAQNSNIKIKKTAIQFTDIEEKDRRKIIQFCFKRQLELKEKGISYPY</sequence>
<feature type="domain" description="PilZ" evidence="1">
    <location>
        <begin position="101"/>
        <end position="206"/>
    </location>
</feature>
<evidence type="ECO:0000259" key="1">
    <source>
        <dbReference type="Pfam" id="PF07238"/>
    </source>
</evidence>
<accession>A0A317KUE1</accession>
<evidence type="ECO:0000259" key="2">
    <source>
        <dbReference type="Pfam" id="PF12945"/>
    </source>
</evidence>
<dbReference type="OrthoDB" id="1951449at2"/>
<gene>
    <name evidence="3" type="ORF">DLJ74_18975</name>
</gene>
<dbReference type="Pfam" id="PF07238">
    <property type="entry name" value="PilZ"/>
    <property type="match status" value="1"/>
</dbReference>
<name>A0A317KUE1_9BACI</name>
<dbReference type="EMBL" id="QGTD01000020">
    <property type="protein sequence ID" value="PWU66946.1"/>
    <property type="molecule type" value="Genomic_DNA"/>
</dbReference>
<dbReference type="Pfam" id="PF12945">
    <property type="entry name" value="PilZNR"/>
    <property type="match status" value="1"/>
</dbReference>
<comment type="caution">
    <text evidence="3">The sequence shown here is derived from an EMBL/GenBank/DDBJ whole genome shotgun (WGS) entry which is preliminary data.</text>
</comment>
<dbReference type="GO" id="GO:0035438">
    <property type="term" value="F:cyclic-di-GMP binding"/>
    <property type="evidence" value="ECO:0007669"/>
    <property type="project" value="InterPro"/>
</dbReference>
<organism evidence="3 4">
    <name type="scientific">Gracilibacillus dipsosauri</name>
    <dbReference type="NCBI Taxonomy" id="178340"/>
    <lineage>
        <taxon>Bacteria</taxon>
        <taxon>Bacillati</taxon>
        <taxon>Bacillota</taxon>
        <taxon>Bacilli</taxon>
        <taxon>Bacillales</taxon>
        <taxon>Bacillaceae</taxon>
        <taxon>Gracilibacillus</taxon>
    </lineage>
</organism>
<reference evidence="3 4" key="1">
    <citation type="submission" date="2018-05" db="EMBL/GenBank/DDBJ databases">
        <title>Genomic analysis of Gracilibacillus dipsosauri DD1 reveals novel features of a salt-tolerant amylase.</title>
        <authorList>
            <person name="Deutch C.E."/>
            <person name="Yang S."/>
        </authorList>
    </citation>
    <scope>NUCLEOTIDE SEQUENCE [LARGE SCALE GENOMIC DNA]</scope>
    <source>
        <strain evidence="3 4">DD1</strain>
    </source>
</reference>
<evidence type="ECO:0000313" key="3">
    <source>
        <dbReference type="EMBL" id="PWU66946.1"/>
    </source>
</evidence>
<protein>
    <recommendedName>
        <fullName evidence="5">Glycosyltransferase</fullName>
    </recommendedName>
</protein>
<proteinExistence type="predicted"/>
<dbReference type="Proteomes" id="UP000245624">
    <property type="component" value="Unassembled WGS sequence"/>
</dbReference>
<dbReference type="InterPro" id="IPR009926">
    <property type="entry name" value="T3SS_YcgR_PilZN"/>
</dbReference>
<evidence type="ECO:0008006" key="5">
    <source>
        <dbReference type="Google" id="ProtNLM"/>
    </source>
</evidence>
<dbReference type="Gene3D" id="2.40.10.220">
    <property type="entry name" value="predicted glycosyltransferase like domains"/>
    <property type="match status" value="1"/>
</dbReference>
<evidence type="ECO:0000313" key="4">
    <source>
        <dbReference type="Proteomes" id="UP000245624"/>
    </source>
</evidence>